<feature type="region of interest" description="Disordered" evidence="4">
    <location>
        <begin position="1"/>
        <end position="20"/>
    </location>
</feature>
<feature type="region of interest" description="Disordered" evidence="4">
    <location>
        <begin position="643"/>
        <end position="705"/>
    </location>
</feature>
<dbReference type="GO" id="GO:0048471">
    <property type="term" value="C:perinuclear region of cytoplasm"/>
    <property type="evidence" value="ECO:0007669"/>
    <property type="project" value="TreeGrafter"/>
</dbReference>
<protein>
    <submittedName>
        <fullName evidence="5">Uncharacterized protein</fullName>
    </submittedName>
</protein>
<feature type="compositionally biased region" description="Low complexity" evidence="4">
    <location>
        <begin position="681"/>
        <end position="705"/>
    </location>
</feature>
<keyword evidence="6" id="KW-1185">Reference proteome</keyword>
<feature type="compositionally biased region" description="Polar residues" evidence="4">
    <location>
        <begin position="1"/>
        <end position="12"/>
    </location>
</feature>
<dbReference type="Proteomes" id="UP000591131">
    <property type="component" value="Unassembled WGS sequence"/>
</dbReference>
<dbReference type="GO" id="GO:0005829">
    <property type="term" value="C:cytosol"/>
    <property type="evidence" value="ECO:0007669"/>
    <property type="project" value="TreeGrafter"/>
</dbReference>
<dbReference type="OrthoDB" id="10305420at2759"/>
<name>A0A7J6LFK4_PERCH</name>
<feature type="region of interest" description="Disordered" evidence="4">
    <location>
        <begin position="31"/>
        <end position="51"/>
    </location>
</feature>
<evidence type="ECO:0000313" key="5">
    <source>
        <dbReference type="EMBL" id="KAF4658032.1"/>
    </source>
</evidence>
<keyword evidence="3" id="KW-0677">Repeat</keyword>
<evidence type="ECO:0000256" key="1">
    <source>
        <dbReference type="ARBA" id="ARBA00022468"/>
    </source>
</evidence>
<accession>A0A7J6LFK4</accession>
<feature type="compositionally biased region" description="Polar residues" evidence="4">
    <location>
        <begin position="38"/>
        <end position="49"/>
    </location>
</feature>
<dbReference type="InterPro" id="IPR027038">
    <property type="entry name" value="RanGap"/>
</dbReference>
<proteinExistence type="predicted"/>
<dbReference type="SUPFAM" id="SSF52047">
    <property type="entry name" value="RNI-like"/>
    <property type="match status" value="1"/>
</dbReference>
<reference evidence="5 6" key="1">
    <citation type="submission" date="2020-04" db="EMBL/GenBank/DDBJ databases">
        <title>Perkinsus chesapeaki whole genome sequence.</title>
        <authorList>
            <person name="Bogema D.R."/>
        </authorList>
    </citation>
    <scope>NUCLEOTIDE SEQUENCE [LARGE SCALE GENOMIC DNA]</scope>
    <source>
        <strain evidence="5">ATCC PRA-425</strain>
    </source>
</reference>
<dbReference type="PANTHER" id="PTHR24113">
    <property type="entry name" value="RAN GTPASE-ACTIVATING PROTEIN 1"/>
    <property type="match status" value="1"/>
</dbReference>
<evidence type="ECO:0000256" key="3">
    <source>
        <dbReference type="ARBA" id="ARBA00022737"/>
    </source>
</evidence>
<dbReference type="InterPro" id="IPR032675">
    <property type="entry name" value="LRR_dom_sf"/>
</dbReference>
<evidence type="ECO:0000313" key="6">
    <source>
        <dbReference type="Proteomes" id="UP000591131"/>
    </source>
</evidence>
<dbReference type="PANTHER" id="PTHR24113:SF12">
    <property type="entry name" value="RAN GTPASE-ACTIVATING PROTEIN 1"/>
    <property type="match status" value="1"/>
</dbReference>
<dbReference type="GO" id="GO:0005634">
    <property type="term" value="C:nucleus"/>
    <property type="evidence" value="ECO:0007669"/>
    <property type="project" value="TreeGrafter"/>
</dbReference>
<dbReference type="Gene3D" id="3.80.10.10">
    <property type="entry name" value="Ribonuclease Inhibitor"/>
    <property type="match status" value="1"/>
</dbReference>
<sequence>MSCSLTESQGRQQVIPLDPSMRRLRPELEIEIPPPTAGGNSRDTASSSIPLPRSPDEYYTIFVEEADFADQRLCGWRKVTDVSRVPGQNPEDRHYFYMPKTLEALWDLTSLLQGGGLHDLLVARSWSIHYVTPQDAVECRKDPYWCIEICSDSQLSGSEVGIQLRTGDLLVVCEPSAANRVVRILYIDNEGVTRLGWIATQTLDGRLLIQPLGQPPLYEEYTRLICDEGCLIKPKSRLTVHSDVNLASSVEGYVYPGQEYGLSAIVGANARLASHEAWLQLVDKWSVFNVRRVVKLVDEHDIAREKGLLAIAAQAGDPAEVPTRLMILDGTPPDGQSRKSPQHKSLREPVSYIDLLRLLRSQTVGADWRQCVDALWHRVYFRNQWVNQAQFSLHELLHHNIWKLCAFCSPTGLKGTLFSNPEPDSARLRSIEPNELVVAEAFVHMASGLWVRVLIPPDDVKPCRLEDAQLRKVMHPVVITETVLETVVDPLRYEPCQHGWILLAPGDPFLDPLPHILERSSNTENENRSLFRVTTPVGSIGWNRDIEKTLDIPPYECHDSVLVRKESSLLSPVVGKLNHGDIVRVTHIDGTRVRIVVAQRQARSLPGTKPSKKAPSVGEELTGWTMLLTPQGRPLFLRHEEPRELSPGSAVVKSTDEPSSPLRGKQTRRPYDGPPERIPRSAFTASSVSSDSTSTRSTGSTWSTSTTATSVDWRSWLSERCEGNKVTDWVEAKDPVWGNIYYINRWTKEMQLMRPRVPLPSALCRFVLYGIDFNGMATDSTLGLNVVGGLRRLVLAKLPEEEVMSAKVWIEGLEDMGNDRRKSAQACQCTIRIRAKRLRGGELGRLLDDLVRSDNFQHDVVDMLYNIPNSVKMLPHYDNVSRLRWDGLETWTDETYPDSPDEEGYIPNLNGSDDSISLNKVRTLSGYNRQYKSRPTSTIGNQNVFDCDGDIGDTPIIALCSSSRLGTCPIIELNLWKAGLSDVGVASLADAIGNNNLKNLHILNLEDNFLTPTGCKALFKSLRRCLLLEELFIGSNVLEDSLVEFADALCHLRELTILGMSRASLQFNYGFVQLVDRLVESDALRTVYIADNDAIGLRGVEEMLQRLVHNQPKSCLFVDMRHCCEDSPIVAAQYDLEISSEGMLSINGNIMLL</sequence>
<gene>
    <name evidence="5" type="ORF">FOL47_008207</name>
</gene>
<dbReference type="SMART" id="SM00368">
    <property type="entry name" value="LRR_RI"/>
    <property type="match status" value="2"/>
</dbReference>
<dbReference type="GO" id="GO:0031267">
    <property type="term" value="F:small GTPase binding"/>
    <property type="evidence" value="ECO:0007669"/>
    <property type="project" value="TreeGrafter"/>
</dbReference>
<dbReference type="GO" id="GO:0006913">
    <property type="term" value="P:nucleocytoplasmic transport"/>
    <property type="evidence" value="ECO:0007669"/>
    <property type="project" value="TreeGrafter"/>
</dbReference>
<dbReference type="AlphaFoldDB" id="A0A7J6LFK4"/>
<feature type="compositionally biased region" description="Basic and acidic residues" evidence="4">
    <location>
        <begin position="669"/>
        <end position="679"/>
    </location>
</feature>
<dbReference type="GO" id="GO:0005096">
    <property type="term" value="F:GTPase activator activity"/>
    <property type="evidence" value="ECO:0007669"/>
    <property type="project" value="UniProtKB-KW"/>
</dbReference>
<keyword evidence="1" id="KW-0343">GTPase activation</keyword>
<organism evidence="5 6">
    <name type="scientific">Perkinsus chesapeaki</name>
    <name type="common">Clam parasite</name>
    <name type="synonym">Perkinsus andrewsi</name>
    <dbReference type="NCBI Taxonomy" id="330153"/>
    <lineage>
        <taxon>Eukaryota</taxon>
        <taxon>Sar</taxon>
        <taxon>Alveolata</taxon>
        <taxon>Perkinsozoa</taxon>
        <taxon>Perkinsea</taxon>
        <taxon>Perkinsida</taxon>
        <taxon>Perkinsidae</taxon>
        <taxon>Perkinsus</taxon>
    </lineage>
</organism>
<evidence type="ECO:0000256" key="4">
    <source>
        <dbReference type="SAM" id="MobiDB-lite"/>
    </source>
</evidence>
<dbReference type="EMBL" id="JAAPAO010000512">
    <property type="protein sequence ID" value="KAF4658032.1"/>
    <property type="molecule type" value="Genomic_DNA"/>
</dbReference>
<comment type="caution">
    <text evidence="5">The sequence shown here is derived from an EMBL/GenBank/DDBJ whole genome shotgun (WGS) entry which is preliminary data.</text>
</comment>
<keyword evidence="2" id="KW-0433">Leucine-rich repeat</keyword>
<evidence type="ECO:0000256" key="2">
    <source>
        <dbReference type="ARBA" id="ARBA00022614"/>
    </source>
</evidence>